<dbReference type="InterPro" id="IPR019427">
    <property type="entry name" value="7TM_GPCR_serpentine_rcpt_Srw"/>
</dbReference>
<comment type="subcellular location">
    <subcellularLocation>
        <location evidence="1">Membrane</location>
    </subcellularLocation>
</comment>
<feature type="transmembrane region" description="Helical" evidence="5">
    <location>
        <begin position="160"/>
        <end position="180"/>
    </location>
</feature>
<keyword evidence="7" id="KW-1185">Reference proteome</keyword>
<reference evidence="8" key="1">
    <citation type="submission" date="2016-11" db="UniProtKB">
        <authorList>
            <consortium name="WormBaseParasite"/>
        </authorList>
    </citation>
    <scope>IDENTIFICATION</scope>
</reference>
<organism evidence="7 8">
    <name type="scientific">Macrostomum lignano</name>
    <dbReference type="NCBI Taxonomy" id="282301"/>
    <lineage>
        <taxon>Eukaryota</taxon>
        <taxon>Metazoa</taxon>
        <taxon>Spiralia</taxon>
        <taxon>Lophotrochozoa</taxon>
        <taxon>Platyhelminthes</taxon>
        <taxon>Rhabditophora</taxon>
        <taxon>Macrostomorpha</taxon>
        <taxon>Macrostomida</taxon>
        <taxon>Macrostomidae</taxon>
        <taxon>Macrostomum</taxon>
    </lineage>
</organism>
<feature type="transmembrane region" description="Helical" evidence="5">
    <location>
        <begin position="65"/>
        <end position="86"/>
    </location>
</feature>
<evidence type="ECO:0000256" key="2">
    <source>
        <dbReference type="ARBA" id="ARBA00022692"/>
    </source>
</evidence>
<name>A0A1I8J5R9_9PLAT</name>
<sequence length="383" mass="43698">MSANETVENGTHCPPKIHFTDSERQFILVTDVGLSSVIFTMGLVLNALSILVLQRDVRRSSMSVLLMALSVFDLIFILISAPYYVVYMGLGAVVKLSDGVTLQTRLHATTGAQPLLPLLWYFGSVARTGRNWVILLVALDRYMVVQNPFYSTQRSNPQRSRIYCVAVTCTALVYNIPLLFEYKSELHQCLQLQILQPNPKRLGFVYMLLYKKIMYILFLTVGPMLVLTAFNILLIRSLLIASRIRAAITRETTRRTEETKMLVVIIAVFVTTEIPGAVWHILLDTSFDDQTWFNSYLYSIGSLLTLFNSAINFFIYCVWSRNFRRNMMYAIRRRKKPPARVIRFDSSDSDRTKHLMLQRAAAAAVAIPHHPHQHLCSSCRSNS</sequence>
<dbReference type="CDD" id="cd14978">
    <property type="entry name" value="7tmA_FMRFamide_R-like"/>
    <property type="match status" value="1"/>
</dbReference>
<dbReference type="Gene3D" id="1.20.1070.10">
    <property type="entry name" value="Rhodopsin 7-helix transmembrane proteins"/>
    <property type="match status" value="1"/>
</dbReference>
<accession>A0A1I8J5R9</accession>
<dbReference type="InterPro" id="IPR017452">
    <property type="entry name" value="GPCR_Rhodpsn_7TM"/>
</dbReference>
<dbReference type="PANTHER" id="PTHR46641:SF2">
    <property type="entry name" value="FMRFAMIDE RECEPTOR"/>
    <property type="match status" value="1"/>
</dbReference>
<dbReference type="SUPFAM" id="SSF81321">
    <property type="entry name" value="Family A G protein-coupled receptor-like"/>
    <property type="match status" value="1"/>
</dbReference>
<evidence type="ECO:0000313" key="7">
    <source>
        <dbReference type="Proteomes" id="UP000095280"/>
    </source>
</evidence>
<proteinExistence type="predicted"/>
<feature type="transmembrane region" description="Helical" evidence="5">
    <location>
        <begin position="213"/>
        <end position="241"/>
    </location>
</feature>
<evidence type="ECO:0000313" key="8">
    <source>
        <dbReference type="WBParaSite" id="maker-uti_cns_0045892-snap-gene-1.51-mRNA-1"/>
    </source>
</evidence>
<dbReference type="PROSITE" id="PS50262">
    <property type="entry name" value="G_PROTEIN_RECEP_F1_2"/>
    <property type="match status" value="1"/>
</dbReference>
<keyword evidence="3 5" id="KW-1133">Transmembrane helix</keyword>
<dbReference type="PANTHER" id="PTHR46641">
    <property type="entry name" value="FMRFAMIDE RECEPTOR-RELATED"/>
    <property type="match status" value="1"/>
</dbReference>
<dbReference type="InterPro" id="IPR000276">
    <property type="entry name" value="GPCR_Rhodpsn"/>
</dbReference>
<dbReference type="WBParaSite" id="maker-uti_cns_0045892-snap-gene-1.51-mRNA-1">
    <property type="protein sequence ID" value="maker-uti_cns_0045892-snap-gene-1.51-mRNA-1"/>
    <property type="gene ID" value="maker-uti_cns_0045892-snap-gene-1.51"/>
</dbReference>
<evidence type="ECO:0000256" key="1">
    <source>
        <dbReference type="ARBA" id="ARBA00004370"/>
    </source>
</evidence>
<keyword evidence="2 5" id="KW-0812">Transmembrane</keyword>
<feature type="domain" description="G-protein coupled receptors family 1 profile" evidence="6">
    <location>
        <begin position="45"/>
        <end position="316"/>
    </location>
</feature>
<dbReference type="InterPro" id="IPR052954">
    <property type="entry name" value="GPCR-Ligand_Int"/>
</dbReference>
<dbReference type="GO" id="GO:0008528">
    <property type="term" value="F:G protein-coupled peptide receptor activity"/>
    <property type="evidence" value="ECO:0007669"/>
    <property type="project" value="InterPro"/>
</dbReference>
<dbReference type="PRINTS" id="PR00237">
    <property type="entry name" value="GPCRRHODOPSN"/>
</dbReference>
<evidence type="ECO:0000256" key="3">
    <source>
        <dbReference type="ARBA" id="ARBA00022989"/>
    </source>
</evidence>
<keyword evidence="4 5" id="KW-0472">Membrane</keyword>
<evidence type="ECO:0000256" key="4">
    <source>
        <dbReference type="ARBA" id="ARBA00023136"/>
    </source>
</evidence>
<evidence type="ECO:0000256" key="5">
    <source>
        <dbReference type="SAM" id="Phobius"/>
    </source>
</evidence>
<dbReference type="Proteomes" id="UP000095280">
    <property type="component" value="Unplaced"/>
</dbReference>
<feature type="transmembrane region" description="Helical" evidence="5">
    <location>
        <begin position="295"/>
        <end position="319"/>
    </location>
</feature>
<dbReference type="AlphaFoldDB" id="A0A1I8J5R9"/>
<feature type="transmembrane region" description="Helical" evidence="5">
    <location>
        <begin position="262"/>
        <end position="283"/>
    </location>
</feature>
<dbReference type="Pfam" id="PF10324">
    <property type="entry name" value="7TM_GPCR_Srw"/>
    <property type="match status" value="1"/>
</dbReference>
<evidence type="ECO:0000259" key="6">
    <source>
        <dbReference type="PROSITE" id="PS50262"/>
    </source>
</evidence>
<feature type="transmembrane region" description="Helical" evidence="5">
    <location>
        <begin position="32"/>
        <end position="53"/>
    </location>
</feature>
<dbReference type="GO" id="GO:0016020">
    <property type="term" value="C:membrane"/>
    <property type="evidence" value="ECO:0007669"/>
    <property type="project" value="UniProtKB-SubCell"/>
</dbReference>
<protein>
    <submittedName>
        <fullName evidence="8">G_PROTEIN_RECEP_F1_2 domain-containing protein</fullName>
    </submittedName>
</protein>